<organism evidence="1 2">
    <name type="scientific">Candidatus Nitrosocosmicus arcticus</name>
    <dbReference type="NCBI Taxonomy" id="2035267"/>
    <lineage>
        <taxon>Archaea</taxon>
        <taxon>Nitrososphaerota</taxon>
        <taxon>Nitrososphaeria</taxon>
        <taxon>Nitrososphaerales</taxon>
        <taxon>Nitrososphaeraceae</taxon>
        <taxon>Candidatus Nitrosocosmicus</taxon>
    </lineage>
</organism>
<reference evidence="1 2" key="1">
    <citation type="journal article" date="2019" name="Front. Microbiol.">
        <title>Ammonia Oxidation by the Arctic Terrestrial Thaumarchaeote Candidatus Nitrosocosmicus arcticus Is Stimulated by Increasing Temperatures.</title>
        <authorList>
            <person name="Alves R.J.E."/>
            <person name="Kerou M."/>
            <person name="Zappe A."/>
            <person name="Bittner R."/>
            <person name="Abby S.S."/>
            <person name="Schmidt H.A."/>
            <person name="Pfeifer K."/>
            <person name="Schleper C."/>
        </authorList>
    </citation>
    <scope>NUCLEOTIDE SEQUENCE [LARGE SCALE GENOMIC DNA]</scope>
    <source>
        <strain evidence="1 2">Kfb</strain>
    </source>
</reference>
<dbReference type="EMBL" id="VOAH01000003">
    <property type="protein sequence ID" value="TVP41404.1"/>
    <property type="molecule type" value="Genomic_DNA"/>
</dbReference>
<evidence type="ECO:0000313" key="1">
    <source>
        <dbReference type="EMBL" id="TVP41404.1"/>
    </source>
</evidence>
<keyword evidence="2" id="KW-1185">Reference proteome</keyword>
<comment type="caution">
    <text evidence="1">The sequence shown here is derived from an EMBL/GenBank/DDBJ whole genome shotgun (WGS) entry which is preliminary data.</text>
</comment>
<protein>
    <submittedName>
        <fullName evidence="1">Uncharacterized protein</fullName>
    </submittedName>
</protein>
<sequence>MSTVSKLGCSLAVWLVLDSSELDSSELDSSELDWSVLANAGLIEPKVDAADAPIISTENATIKMLKLVILFIRVYPTAR</sequence>
<dbReference type="Proteomes" id="UP000315289">
    <property type="component" value="Unassembled WGS sequence"/>
</dbReference>
<proteinExistence type="predicted"/>
<evidence type="ECO:0000313" key="2">
    <source>
        <dbReference type="Proteomes" id="UP000315289"/>
    </source>
</evidence>
<gene>
    <name evidence="1" type="ORF">NARC_30118</name>
</gene>
<accession>A0A557SXS3</accession>
<name>A0A557SXS3_9ARCH</name>
<dbReference type="AlphaFoldDB" id="A0A557SXS3"/>